<proteinExistence type="predicted"/>
<name>A0A1H2RGS3_THIRO</name>
<dbReference type="Proteomes" id="UP000198816">
    <property type="component" value="Unassembled WGS sequence"/>
</dbReference>
<evidence type="ECO:0008006" key="3">
    <source>
        <dbReference type="Google" id="ProtNLM"/>
    </source>
</evidence>
<dbReference type="STRING" id="1058.SAMN05421783_10228"/>
<reference evidence="2" key="1">
    <citation type="submission" date="2016-10" db="EMBL/GenBank/DDBJ databases">
        <authorList>
            <person name="Varghese N."/>
            <person name="Submissions S."/>
        </authorList>
    </citation>
    <scope>NUCLEOTIDE SEQUENCE [LARGE SCALE GENOMIC DNA]</scope>
    <source>
        <strain evidence="2">DSM 217</strain>
    </source>
</reference>
<dbReference type="SUPFAM" id="SSF88713">
    <property type="entry name" value="Glycoside hydrolase/deacetylase"/>
    <property type="match status" value="1"/>
</dbReference>
<dbReference type="InterPro" id="IPR018763">
    <property type="entry name" value="DUF2334"/>
</dbReference>
<dbReference type="AlphaFoldDB" id="A0A1H2RGS3"/>
<dbReference type="EMBL" id="FNNZ01000002">
    <property type="protein sequence ID" value="SDW18693.1"/>
    <property type="molecule type" value="Genomic_DNA"/>
</dbReference>
<gene>
    <name evidence="1" type="ORF">SAMN05421783_10228</name>
</gene>
<protein>
    <recommendedName>
        <fullName evidence="3">DUF2334 domain-containing protein</fullName>
    </recommendedName>
</protein>
<evidence type="ECO:0000313" key="2">
    <source>
        <dbReference type="Proteomes" id="UP000198816"/>
    </source>
</evidence>
<dbReference type="OrthoDB" id="9793440at2"/>
<evidence type="ECO:0000313" key="1">
    <source>
        <dbReference type="EMBL" id="SDW18693.1"/>
    </source>
</evidence>
<dbReference type="InterPro" id="IPR011330">
    <property type="entry name" value="Glyco_hydro/deAcase_b/a-brl"/>
</dbReference>
<dbReference type="Pfam" id="PF10096">
    <property type="entry name" value="DUF2334"/>
    <property type="match status" value="1"/>
</dbReference>
<dbReference type="RefSeq" id="WP_093027943.1">
    <property type="nucleotide sequence ID" value="NZ_FNNZ01000002.1"/>
</dbReference>
<organism evidence="1 2">
    <name type="scientific">Thiocapsa roseopersicina</name>
    <dbReference type="NCBI Taxonomy" id="1058"/>
    <lineage>
        <taxon>Bacteria</taxon>
        <taxon>Pseudomonadati</taxon>
        <taxon>Pseudomonadota</taxon>
        <taxon>Gammaproteobacteria</taxon>
        <taxon>Chromatiales</taxon>
        <taxon>Chromatiaceae</taxon>
        <taxon>Thiocapsa</taxon>
    </lineage>
</organism>
<accession>A0A1H2RGS3</accession>
<dbReference type="CDD" id="cd11374">
    <property type="entry name" value="CE4_u10"/>
    <property type="match status" value="1"/>
</dbReference>
<keyword evidence="2" id="KW-1185">Reference proteome</keyword>
<dbReference type="GO" id="GO:0005975">
    <property type="term" value="P:carbohydrate metabolic process"/>
    <property type="evidence" value="ECO:0007669"/>
    <property type="project" value="InterPro"/>
</dbReference>
<sequence length="245" mass="27064">MSNAEPTTGSSAGQIRALVSVHDVMPETLPQVERILALLDAEGIAPVTLLVVPGAGWSSEGIERLRGYQARGCELAGHGWVHRVERVTGFAHRVHSHVISRNVAEHLALDRIGIQNLIARCHAWFVDRGLGAPALYCPPAWAMGPIPRTTLASLPFTRYELFSGVLSAQTGRMHPVPLTGYEADTALRTLAIRNWNQLNRRRAARRGWIRIGIHPHDLDLRLAEDLRRDLRHFRSHAGYSEVGAG</sequence>
<dbReference type="Gene3D" id="3.20.20.370">
    <property type="entry name" value="Glycoside hydrolase/deacetylase"/>
    <property type="match status" value="1"/>
</dbReference>